<dbReference type="GO" id="GO:0009251">
    <property type="term" value="P:glucan catabolic process"/>
    <property type="evidence" value="ECO:0007669"/>
    <property type="project" value="TreeGrafter"/>
</dbReference>
<feature type="region of interest" description="Disordered" evidence="1">
    <location>
        <begin position="323"/>
        <end position="360"/>
    </location>
</feature>
<protein>
    <submittedName>
        <fullName evidence="3">Glycoside hydrolase family 16 protein</fullName>
    </submittedName>
</protein>
<dbReference type="AlphaFoldDB" id="W4KAN3"/>
<organism evidence="3 4">
    <name type="scientific">Heterobasidion irregulare (strain TC 32-1)</name>
    <dbReference type="NCBI Taxonomy" id="747525"/>
    <lineage>
        <taxon>Eukaryota</taxon>
        <taxon>Fungi</taxon>
        <taxon>Dikarya</taxon>
        <taxon>Basidiomycota</taxon>
        <taxon>Agaricomycotina</taxon>
        <taxon>Agaricomycetes</taxon>
        <taxon>Russulales</taxon>
        <taxon>Bondarzewiaceae</taxon>
        <taxon>Heterobasidion</taxon>
        <taxon>Heterobasidion annosum species complex</taxon>
    </lineage>
</organism>
<dbReference type="FunFam" id="2.60.120.200:FF:000179">
    <property type="entry name" value="Unplaced genomic scaffold supercont1.19, whole genome shotgun sequence"/>
    <property type="match status" value="1"/>
</dbReference>
<dbReference type="Gene3D" id="2.60.120.200">
    <property type="match status" value="1"/>
</dbReference>
<keyword evidence="2" id="KW-0732">Signal</keyword>
<keyword evidence="3" id="KW-0378">Hydrolase</keyword>
<feature type="signal peptide" evidence="2">
    <location>
        <begin position="1"/>
        <end position="21"/>
    </location>
</feature>
<name>W4KAN3_HETIT</name>
<gene>
    <name evidence="3" type="ORF">HETIRDRAFT_146178</name>
</gene>
<dbReference type="InterPro" id="IPR050546">
    <property type="entry name" value="Glycosyl_Hydrlase_16"/>
</dbReference>
<evidence type="ECO:0000256" key="2">
    <source>
        <dbReference type="SAM" id="SignalP"/>
    </source>
</evidence>
<reference evidence="3 4" key="1">
    <citation type="journal article" date="2012" name="New Phytol.">
        <title>Insight into trade-off between wood decay and parasitism from the genome of a fungal forest pathogen.</title>
        <authorList>
            <person name="Olson A."/>
            <person name="Aerts A."/>
            <person name="Asiegbu F."/>
            <person name="Belbahri L."/>
            <person name="Bouzid O."/>
            <person name="Broberg A."/>
            <person name="Canback B."/>
            <person name="Coutinho P.M."/>
            <person name="Cullen D."/>
            <person name="Dalman K."/>
            <person name="Deflorio G."/>
            <person name="van Diepen L.T."/>
            <person name="Dunand C."/>
            <person name="Duplessis S."/>
            <person name="Durling M."/>
            <person name="Gonthier P."/>
            <person name="Grimwood J."/>
            <person name="Fossdal C.G."/>
            <person name="Hansson D."/>
            <person name="Henrissat B."/>
            <person name="Hietala A."/>
            <person name="Himmelstrand K."/>
            <person name="Hoffmeister D."/>
            <person name="Hogberg N."/>
            <person name="James T.Y."/>
            <person name="Karlsson M."/>
            <person name="Kohler A."/>
            <person name="Kues U."/>
            <person name="Lee Y.H."/>
            <person name="Lin Y.C."/>
            <person name="Lind M."/>
            <person name="Lindquist E."/>
            <person name="Lombard V."/>
            <person name="Lucas S."/>
            <person name="Lunden K."/>
            <person name="Morin E."/>
            <person name="Murat C."/>
            <person name="Park J."/>
            <person name="Raffaello T."/>
            <person name="Rouze P."/>
            <person name="Salamov A."/>
            <person name="Schmutz J."/>
            <person name="Solheim H."/>
            <person name="Stahlberg J."/>
            <person name="Velez H."/>
            <person name="de Vries R.P."/>
            <person name="Wiebenga A."/>
            <person name="Woodward S."/>
            <person name="Yakovlev I."/>
            <person name="Garbelotto M."/>
            <person name="Martin F."/>
            <person name="Grigoriev I.V."/>
            <person name="Stenlid J."/>
        </authorList>
    </citation>
    <scope>NUCLEOTIDE SEQUENCE [LARGE SCALE GENOMIC DNA]</scope>
    <source>
        <strain evidence="3 4">TC 32-1</strain>
    </source>
</reference>
<evidence type="ECO:0000313" key="4">
    <source>
        <dbReference type="Proteomes" id="UP000030671"/>
    </source>
</evidence>
<evidence type="ECO:0000256" key="1">
    <source>
        <dbReference type="SAM" id="MobiDB-lite"/>
    </source>
</evidence>
<dbReference type="InterPro" id="IPR013320">
    <property type="entry name" value="ConA-like_dom_sf"/>
</dbReference>
<sequence length="384" mass="40886">MAISLKLLTVLAVAFPAIVHAGRSYNLVKEYAGSNFFDDWDFYGKADDLNSGDAFFLSAADAKQQQLAYVESSGNAIIKVDNKTVVPYNEKRNTIRITSQDSYGVGSVWIADMLHVPFGCSVWPSFWSRAPGWPNGGEIDTFEAINKVTRNQFALHTNPGCTVTNPVQTSTIQNSTDCSYLTNGNQGCVVTNPSTKSYGPDFASAGGGVFVTEMAEEGVSIWFFSRADVPQSLQGDGSSLDISTLGTPVANYPSTSCTVDKFFEAQNLVFQITLCGVFANGNNGAIFQETCTGVCYNDWVLGPPSNYDDAYFEIQHLRVYGNSTTNTPSSSSSPSSPSKTASTSASSASPSGSSSSASSFSRSVPSVTFGTVICGALYCLSAFL</sequence>
<dbReference type="InParanoid" id="W4KAN3"/>
<proteinExistence type="predicted"/>
<dbReference type="OrthoDB" id="192832at2759"/>
<dbReference type="SUPFAM" id="SSF49899">
    <property type="entry name" value="Concanavalin A-like lectins/glucanases"/>
    <property type="match status" value="1"/>
</dbReference>
<dbReference type="HOGENOM" id="CLU_016972_2_1_1"/>
<dbReference type="EMBL" id="KI925458">
    <property type="protein sequence ID" value="ETW82146.1"/>
    <property type="molecule type" value="Genomic_DNA"/>
</dbReference>
<dbReference type="RefSeq" id="XP_009546702.1">
    <property type="nucleotide sequence ID" value="XM_009548407.1"/>
</dbReference>
<dbReference type="Pfam" id="PF26113">
    <property type="entry name" value="GH16_XgeA"/>
    <property type="match status" value="1"/>
</dbReference>
<accession>W4KAN3</accession>
<evidence type="ECO:0000313" key="3">
    <source>
        <dbReference type="EMBL" id="ETW82146.1"/>
    </source>
</evidence>
<dbReference type="CDD" id="cd02181">
    <property type="entry name" value="GH16_fungal_Lam16A_glucanase"/>
    <property type="match status" value="1"/>
</dbReference>
<keyword evidence="4" id="KW-1185">Reference proteome</keyword>
<dbReference type="GeneID" id="20667123"/>
<feature type="chain" id="PRO_5004844181" evidence="2">
    <location>
        <begin position="22"/>
        <end position="384"/>
    </location>
</feature>
<dbReference type="PANTHER" id="PTHR10963">
    <property type="entry name" value="GLYCOSYL HYDROLASE-RELATED"/>
    <property type="match status" value="1"/>
</dbReference>
<dbReference type="eggNOG" id="ENOG502SIEA">
    <property type="taxonomic scope" value="Eukaryota"/>
</dbReference>
<dbReference type="KEGG" id="hir:HETIRDRAFT_146178"/>
<dbReference type="GO" id="GO:0016787">
    <property type="term" value="F:hydrolase activity"/>
    <property type="evidence" value="ECO:0007669"/>
    <property type="project" value="UniProtKB-KW"/>
</dbReference>
<dbReference type="PANTHER" id="PTHR10963:SF24">
    <property type="entry name" value="GLYCOSIDASE C21B10.07-RELATED"/>
    <property type="match status" value="1"/>
</dbReference>
<dbReference type="Proteomes" id="UP000030671">
    <property type="component" value="Unassembled WGS sequence"/>
</dbReference>
<dbReference type="STRING" id="747525.W4KAN3"/>